<protein>
    <submittedName>
        <fullName evidence="2">Putative membrane protein</fullName>
    </submittedName>
</protein>
<evidence type="ECO:0000256" key="1">
    <source>
        <dbReference type="SAM" id="Phobius"/>
    </source>
</evidence>
<organism evidence="2 3">
    <name type="scientific">Rhodopirellula maiorica SM1</name>
    <dbReference type="NCBI Taxonomy" id="1265738"/>
    <lineage>
        <taxon>Bacteria</taxon>
        <taxon>Pseudomonadati</taxon>
        <taxon>Planctomycetota</taxon>
        <taxon>Planctomycetia</taxon>
        <taxon>Pirellulales</taxon>
        <taxon>Pirellulaceae</taxon>
        <taxon>Novipirellula</taxon>
    </lineage>
</organism>
<reference evidence="2 3" key="1">
    <citation type="journal article" date="2013" name="Mar. Genomics">
        <title>Expression of sulfatases in Rhodopirellula baltica and the diversity of sulfatases in the genus Rhodopirellula.</title>
        <authorList>
            <person name="Wegner C.E."/>
            <person name="Richter-Heitmann T."/>
            <person name="Klindworth A."/>
            <person name="Klockow C."/>
            <person name="Richter M."/>
            <person name="Achstetter T."/>
            <person name="Glockner F.O."/>
            <person name="Harder J."/>
        </authorList>
    </citation>
    <scope>NUCLEOTIDE SEQUENCE [LARGE SCALE GENOMIC DNA]</scope>
    <source>
        <strain evidence="2 3">SM1</strain>
    </source>
</reference>
<keyword evidence="1" id="KW-1133">Transmembrane helix</keyword>
<feature type="transmembrane region" description="Helical" evidence="1">
    <location>
        <begin position="128"/>
        <end position="149"/>
    </location>
</feature>
<feature type="transmembrane region" description="Helical" evidence="1">
    <location>
        <begin position="46"/>
        <end position="67"/>
    </location>
</feature>
<dbReference type="Proteomes" id="UP000011991">
    <property type="component" value="Unassembled WGS sequence"/>
</dbReference>
<keyword evidence="3" id="KW-1185">Reference proteome</keyword>
<evidence type="ECO:0000313" key="2">
    <source>
        <dbReference type="EMBL" id="EMI21751.1"/>
    </source>
</evidence>
<sequence length="459" mass="51742">MLYHFVPGYDSLRYPAKWLPIAAFAASMVTAYWLENLPRFAASTRHALITIAIVMVVAFVVVLGIQYDPARWIGNRAAVPPDPFWGPLDIAGGLREVFWSIVHSTIVLACVAWVLLRLQRHRLSRMTAMRCLLGIVAIDMAVFAAGNIARVTTNRDATKSIPIADAELMTLRTRTGNGWPRVWQEAQDKDRLTEVELSSEIAWFGRWHLADRGHVLNNMTSIRSQAMAMFWKATREVSGTMPPKQRAEFWIAVSQWLGIEQTLNATESSRLASHLNLVDTQISQTPSHPAIQIHYAWSIQDSATANSRDFKSLLGEVLDATHVPCVYVNNHGGELLSPNPIDEPDDQWILKNETADSVEIEIEASAACLLQRNVYQDGHWHASLVSLDSAKTRPATVHRVDYLKQGVLVPPGRWVVTFEYKPWWMMPSIVVATFAWLTILIGWGKRHGWLLRRRGLSSR</sequence>
<dbReference type="AlphaFoldDB" id="M5RRA5"/>
<dbReference type="EMBL" id="ANOG01000197">
    <property type="protein sequence ID" value="EMI21751.1"/>
    <property type="molecule type" value="Genomic_DNA"/>
</dbReference>
<dbReference type="PATRIC" id="fig|1265738.3.peg.1308"/>
<feature type="transmembrane region" description="Helical" evidence="1">
    <location>
        <begin position="423"/>
        <end position="444"/>
    </location>
</feature>
<proteinExistence type="predicted"/>
<name>M5RRA5_9BACT</name>
<gene>
    <name evidence="2" type="ORF">RMSM_01320</name>
</gene>
<feature type="transmembrane region" description="Helical" evidence="1">
    <location>
        <begin position="97"/>
        <end position="116"/>
    </location>
</feature>
<comment type="caution">
    <text evidence="2">The sequence shown here is derived from an EMBL/GenBank/DDBJ whole genome shotgun (WGS) entry which is preliminary data.</text>
</comment>
<keyword evidence="1" id="KW-0472">Membrane</keyword>
<accession>M5RRA5</accession>
<keyword evidence="1" id="KW-0812">Transmembrane</keyword>
<evidence type="ECO:0000313" key="3">
    <source>
        <dbReference type="Proteomes" id="UP000011991"/>
    </source>
</evidence>
<feature type="transmembrane region" description="Helical" evidence="1">
    <location>
        <begin position="16"/>
        <end position="34"/>
    </location>
</feature>